<evidence type="ECO:0000313" key="1">
    <source>
        <dbReference type="EMBL" id="QHT82077.1"/>
    </source>
</evidence>
<sequence>MDVPRYTYTSASNKISIVNSELNQKKLEFERAYLRFQENYAKYGKYSHTFVPKPVKPFIL</sequence>
<dbReference type="AlphaFoldDB" id="A0A6C0HNW4"/>
<protein>
    <submittedName>
        <fullName evidence="1">Uncharacterized protein</fullName>
    </submittedName>
</protein>
<reference evidence="1" key="1">
    <citation type="journal article" date="2020" name="Nature">
        <title>Giant virus diversity and host interactions through global metagenomics.</title>
        <authorList>
            <person name="Schulz F."/>
            <person name="Roux S."/>
            <person name="Paez-Espino D."/>
            <person name="Jungbluth S."/>
            <person name="Walsh D.A."/>
            <person name="Denef V.J."/>
            <person name="McMahon K.D."/>
            <person name="Konstantinidis K.T."/>
            <person name="Eloe-Fadrosh E.A."/>
            <person name="Kyrpides N.C."/>
            <person name="Woyke T."/>
        </authorList>
    </citation>
    <scope>NUCLEOTIDE SEQUENCE</scope>
    <source>
        <strain evidence="1">GVMAG-M-3300023184-160</strain>
    </source>
</reference>
<organism evidence="1">
    <name type="scientific">viral metagenome</name>
    <dbReference type="NCBI Taxonomy" id="1070528"/>
    <lineage>
        <taxon>unclassified sequences</taxon>
        <taxon>metagenomes</taxon>
        <taxon>organismal metagenomes</taxon>
    </lineage>
</organism>
<proteinExistence type="predicted"/>
<dbReference type="EMBL" id="MN739995">
    <property type="protein sequence ID" value="QHT82077.1"/>
    <property type="molecule type" value="Genomic_DNA"/>
</dbReference>
<accession>A0A6C0HNW4</accession>
<name>A0A6C0HNW4_9ZZZZ</name>